<feature type="domain" description="Carrier" evidence="6">
    <location>
        <begin position="4"/>
        <end position="79"/>
    </location>
</feature>
<dbReference type="HAMAP" id="MF_01217">
    <property type="entry name" value="Acyl_carrier"/>
    <property type="match status" value="1"/>
</dbReference>
<comment type="function">
    <text evidence="3 5">Carrier of the growing fatty acid chain in fatty acid biosynthesis.</text>
</comment>
<comment type="caution">
    <text evidence="7">The sequence shown here is derived from an EMBL/GenBank/DDBJ whole genome shotgun (WGS) entry which is preliminary data.</text>
</comment>
<dbReference type="InterPro" id="IPR003231">
    <property type="entry name" value="ACP"/>
</dbReference>
<keyword evidence="8" id="KW-1185">Reference proteome</keyword>
<keyword evidence="3" id="KW-0444">Lipid biosynthesis</keyword>
<evidence type="ECO:0000313" key="8">
    <source>
        <dbReference type="Proteomes" id="UP001139031"/>
    </source>
</evidence>
<gene>
    <name evidence="3 7" type="primary">acpP</name>
    <name evidence="7" type="ORF">K7C98_34510</name>
</gene>
<comment type="PTM">
    <text evidence="3">4'-phosphopantetheine is transferred from CoA to a specific serine of apo-ACP by AcpS. This modification is essential for activity because fatty acids are bound in thioester linkage to the sulfhydryl of the prosthetic group.</text>
</comment>
<proteinExistence type="inferred from homology"/>
<evidence type="ECO:0000259" key="6">
    <source>
        <dbReference type="PROSITE" id="PS50075"/>
    </source>
</evidence>
<dbReference type="PANTHER" id="PTHR20863">
    <property type="entry name" value="ACYL CARRIER PROTEIN"/>
    <property type="match status" value="1"/>
</dbReference>
<feature type="modified residue" description="O-(pantetheine 4'-phosphoryl)serine" evidence="3">
    <location>
        <position position="39"/>
    </location>
</feature>
<comment type="subcellular location">
    <subcellularLocation>
        <location evidence="3">Cytoplasm</location>
    </subcellularLocation>
</comment>
<keyword evidence="3" id="KW-0275">Fatty acid biosynthesis</keyword>
<keyword evidence="2 3" id="KW-0597">Phosphoprotein</keyword>
<dbReference type="PROSITE" id="PS50075">
    <property type="entry name" value="CARRIER"/>
    <property type="match status" value="1"/>
</dbReference>
<evidence type="ECO:0000256" key="4">
    <source>
        <dbReference type="NCBIfam" id="TIGR00517"/>
    </source>
</evidence>
<evidence type="ECO:0000256" key="2">
    <source>
        <dbReference type="ARBA" id="ARBA00022553"/>
    </source>
</evidence>
<dbReference type="Pfam" id="PF00550">
    <property type="entry name" value="PP-binding"/>
    <property type="match status" value="1"/>
</dbReference>
<evidence type="ECO:0000256" key="3">
    <source>
        <dbReference type="HAMAP-Rule" id="MF_01217"/>
    </source>
</evidence>
<dbReference type="InterPro" id="IPR009081">
    <property type="entry name" value="PP-bd_ACP"/>
</dbReference>
<evidence type="ECO:0000256" key="1">
    <source>
        <dbReference type="ARBA" id="ARBA00022450"/>
    </source>
</evidence>
<dbReference type="Gene3D" id="1.10.1200.10">
    <property type="entry name" value="ACP-like"/>
    <property type="match status" value="1"/>
</dbReference>
<sequence length="81" mass="9206">MTTSDIEKQVIEIVREQLDVKPEDCTLDKIFTDDLGADSLAIVELVLAFEEHFEIKIPDEEVENIKTVGDAVSYIRARRKA</sequence>
<dbReference type="NCBIfam" id="NF002147">
    <property type="entry name" value="PRK00982.1-1"/>
    <property type="match status" value="1"/>
</dbReference>
<dbReference type="RefSeq" id="WP_224196099.1">
    <property type="nucleotide sequence ID" value="NZ_JAIRAU010000047.1"/>
</dbReference>
<organism evidence="7 8">
    <name type="scientific">Nannocystis pusilla</name>
    <dbReference type="NCBI Taxonomy" id="889268"/>
    <lineage>
        <taxon>Bacteria</taxon>
        <taxon>Pseudomonadati</taxon>
        <taxon>Myxococcota</taxon>
        <taxon>Polyangia</taxon>
        <taxon>Nannocystales</taxon>
        <taxon>Nannocystaceae</taxon>
        <taxon>Nannocystis</taxon>
    </lineage>
</organism>
<dbReference type="NCBIfam" id="NF002150">
    <property type="entry name" value="PRK00982.1-4"/>
    <property type="match status" value="1"/>
</dbReference>
<dbReference type="NCBIfam" id="NF002148">
    <property type="entry name" value="PRK00982.1-2"/>
    <property type="match status" value="1"/>
</dbReference>
<dbReference type="PANTHER" id="PTHR20863:SF76">
    <property type="entry name" value="CARRIER DOMAIN-CONTAINING PROTEIN"/>
    <property type="match status" value="1"/>
</dbReference>
<name>A0ABS7U1H1_9BACT</name>
<keyword evidence="3" id="KW-0963">Cytoplasm</keyword>
<comment type="PTM">
    <text evidence="5">4'-phosphopantetheine is transferred from CoA to a specific serine of apo-ACP by acpS.</text>
</comment>
<dbReference type="SUPFAM" id="SSF47336">
    <property type="entry name" value="ACP-like"/>
    <property type="match status" value="1"/>
</dbReference>
<protein>
    <recommendedName>
        <fullName evidence="3 4">Acyl carrier protein</fullName>
        <shortName evidence="3">ACP</shortName>
    </recommendedName>
</protein>
<accession>A0ABS7U1H1</accession>
<dbReference type="InterPro" id="IPR036736">
    <property type="entry name" value="ACP-like_sf"/>
</dbReference>
<dbReference type="Proteomes" id="UP001139031">
    <property type="component" value="Unassembled WGS sequence"/>
</dbReference>
<comment type="similarity">
    <text evidence="3">Belongs to the acyl carrier protein (ACP) family.</text>
</comment>
<keyword evidence="3" id="KW-0443">Lipid metabolism</keyword>
<evidence type="ECO:0000256" key="5">
    <source>
        <dbReference type="RuleBase" id="RU003545"/>
    </source>
</evidence>
<dbReference type="NCBIfam" id="NF002151">
    <property type="entry name" value="PRK00982.1-5"/>
    <property type="match status" value="1"/>
</dbReference>
<reference evidence="7" key="1">
    <citation type="submission" date="2021-08" db="EMBL/GenBank/DDBJ databases">
        <authorList>
            <person name="Stevens D.C."/>
        </authorList>
    </citation>
    <scope>NUCLEOTIDE SEQUENCE</scope>
    <source>
        <strain evidence="7">DSM 53165</strain>
    </source>
</reference>
<comment type="pathway">
    <text evidence="3 5">Lipid metabolism; fatty acid biosynthesis.</text>
</comment>
<evidence type="ECO:0000313" key="7">
    <source>
        <dbReference type="EMBL" id="MBZ5714372.1"/>
    </source>
</evidence>
<dbReference type="EMBL" id="JAIRAU010000047">
    <property type="protein sequence ID" value="MBZ5714372.1"/>
    <property type="molecule type" value="Genomic_DNA"/>
</dbReference>
<keyword evidence="3" id="KW-0276">Fatty acid metabolism</keyword>
<keyword evidence="1 3" id="KW-0596">Phosphopantetheine</keyword>
<dbReference type="NCBIfam" id="TIGR00517">
    <property type="entry name" value="acyl_carrier"/>
    <property type="match status" value="1"/>
</dbReference>